<dbReference type="PROSITE" id="PS51372">
    <property type="entry name" value="PRD_2"/>
    <property type="match status" value="2"/>
</dbReference>
<dbReference type="InterPro" id="IPR036634">
    <property type="entry name" value="PRD_sf"/>
</dbReference>
<accession>A0A9D2PG16</accession>
<dbReference type="InterPro" id="IPR004341">
    <property type="entry name" value="CAT_RNA-bd_dom"/>
</dbReference>
<dbReference type="NCBIfam" id="NF046042">
    <property type="entry name" value="LicT"/>
    <property type="match status" value="1"/>
</dbReference>
<dbReference type="InterPro" id="IPR011608">
    <property type="entry name" value="PRD"/>
</dbReference>
<organism evidence="3 4">
    <name type="scientific">Candidatus Lachnoclostridium pullistercoris</name>
    <dbReference type="NCBI Taxonomy" id="2838632"/>
    <lineage>
        <taxon>Bacteria</taxon>
        <taxon>Bacillati</taxon>
        <taxon>Bacillota</taxon>
        <taxon>Clostridia</taxon>
        <taxon>Lachnospirales</taxon>
        <taxon>Lachnospiraceae</taxon>
    </lineage>
</organism>
<evidence type="ECO:0000313" key="4">
    <source>
        <dbReference type="Proteomes" id="UP000823883"/>
    </source>
</evidence>
<dbReference type="SUPFAM" id="SSF50151">
    <property type="entry name" value="SacY-like RNA-binding domain"/>
    <property type="match status" value="1"/>
</dbReference>
<dbReference type="EMBL" id="DWWL01000086">
    <property type="protein sequence ID" value="HJC48953.1"/>
    <property type="molecule type" value="Genomic_DNA"/>
</dbReference>
<feature type="domain" description="PRD" evidence="2">
    <location>
        <begin position="171"/>
        <end position="279"/>
    </location>
</feature>
<feature type="domain" description="PRD" evidence="2">
    <location>
        <begin position="65"/>
        <end position="170"/>
    </location>
</feature>
<dbReference type="InterPro" id="IPR050661">
    <property type="entry name" value="BglG_antiterminators"/>
</dbReference>
<dbReference type="Gene3D" id="2.30.24.10">
    <property type="entry name" value="CAT RNA-binding domain"/>
    <property type="match status" value="1"/>
</dbReference>
<reference evidence="3" key="2">
    <citation type="submission" date="2021-04" db="EMBL/GenBank/DDBJ databases">
        <authorList>
            <person name="Gilroy R."/>
        </authorList>
    </citation>
    <scope>NUCLEOTIDE SEQUENCE</scope>
    <source>
        <strain evidence="3">CHK183-5548</strain>
    </source>
</reference>
<reference evidence="3" key="1">
    <citation type="journal article" date="2021" name="PeerJ">
        <title>Extensive microbial diversity within the chicken gut microbiome revealed by metagenomics and culture.</title>
        <authorList>
            <person name="Gilroy R."/>
            <person name="Ravi A."/>
            <person name="Getino M."/>
            <person name="Pursley I."/>
            <person name="Horton D.L."/>
            <person name="Alikhan N.F."/>
            <person name="Baker D."/>
            <person name="Gharbi K."/>
            <person name="Hall N."/>
            <person name="Watson M."/>
            <person name="Adriaenssens E.M."/>
            <person name="Foster-Nyarko E."/>
            <person name="Jarju S."/>
            <person name="Secka A."/>
            <person name="Antonio M."/>
            <person name="Oren A."/>
            <person name="Chaudhuri R.R."/>
            <person name="La Ragione R."/>
            <person name="Hildebrand F."/>
            <person name="Pallen M.J."/>
        </authorList>
    </citation>
    <scope>NUCLEOTIDE SEQUENCE</scope>
    <source>
        <strain evidence="3">CHK183-5548</strain>
    </source>
</reference>
<dbReference type="PANTHER" id="PTHR30185">
    <property type="entry name" value="CRYPTIC BETA-GLUCOSIDE BGL OPERON ANTITERMINATOR"/>
    <property type="match status" value="1"/>
</dbReference>
<dbReference type="PANTHER" id="PTHR30185:SF15">
    <property type="entry name" value="CRYPTIC BETA-GLUCOSIDE BGL OPERON ANTITERMINATOR"/>
    <property type="match status" value="1"/>
</dbReference>
<dbReference type="GO" id="GO:0003723">
    <property type="term" value="F:RNA binding"/>
    <property type="evidence" value="ECO:0007669"/>
    <property type="project" value="InterPro"/>
</dbReference>
<dbReference type="GO" id="GO:0006355">
    <property type="term" value="P:regulation of DNA-templated transcription"/>
    <property type="evidence" value="ECO:0007669"/>
    <property type="project" value="InterPro"/>
</dbReference>
<dbReference type="AlphaFoldDB" id="A0A9D2PG16"/>
<name>A0A9D2PG16_9FIRM</name>
<protein>
    <submittedName>
        <fullName evidence="3">PRD domain-containing protein</fullName>
    </submittedName>
</protein>
<dbReference type="Proteomes" id="UP000823883">
    <property type="component" value="Unassembled WGS sequence"/>
</dbReference>
<dbReference type="Pfam" id="PF00874">
    <property type="entry name" value="PRD"/>
    <property type="match status" value="2"/>
</dbReference>
<evidence type="ECO:0000259" key="2">
    <source>
        <dbReference type="PROSITE" id="PS51372"/>
    </source>
</evidence>
<dbReference type="Pfam" id="PF03123">
    <property type="entry name" value="CAT_RBD"/>
    <property type="match status" value="1"/>
</dbReference>
<keyword evidence="1" id="KW-0677">Repeat</keyword>
<evidence type="ECO:0000256" key="1">
    <source>
        <dbReference type="ARBA" id="ARBA00022737"/>
    </source>
</evidence>
<dbReference type="SMART" id="SM01061">
    <property type="entry name" value="CAT_RBD"/>
    <property type="match status" value="1"/>
</dbReference>
<gene>
    <name evidence="3" type="ORF">IAA04_12965</name>
</gene>
<comment type="caution">
    <text evidence="3">The sequence shown here is derived from an EMBL/GenBank/DDBJ whole genome shotgun (WGS) entry which is preliminary data.</text>
</comment>
<dbReference type="SUPFAM" id="SSF63520">
    <property type="entry name" value="PTS-regulatory domain, PRD"/>
    <property type="match status" value="2"/>
</dbReference>
<evidence type="ECO:0000313" key="3">
    <source>
        <dbReference type="EMBL" id="HJC48953.1"/>
    </source>
</evidence>
<dbReference type="Gene3D" id="1.10.1790.10">
    <property type="entry name" value="PRD domain"/>
    <property type="match status" value="2"/>
</dbReference>
<sequence>MIIDKVINNNIISAYDEEGREVVVMGRGLGFGARPGRKVAENKVEKIFRIQSRTLAEQFKDLLAGMPIEHVALSSDVIAYAREQLNLELNQSIYVTLTDHIDFAITRYRQGIRPRNALLWEIRRFYSREYQIGQYALQMIRERLQVDLPEDEAGFIALHFINAEYGTDIRDAARFPNLVGDILDIAQSELGIRFDENSLHYERFVTHIKFLIQRIYRNELLKEQDHELAEIMKKKYRNEYECSRKIAAYIKQETGNELSGDEIMYLAIHIRRVTMAGDE</sequence>
<dbReference type="InterPro" id="IPR036650">
    <property type="entry name" value="CAT_RNA-bd_dom_sf"/>
</dbReference>
<proteinExistence type="predicted"/>